<dbReference type="PANTHER" id="PTHR47685">
    <property type="entry name" value="MAGNESIUM TRANSPORT PROTEIN CORA"/>
    <property type="match status" value="1"/>
</dbReference>
<protein>
    <recommendedName>
        <fullName evidence="9">Ankyrin repeat protein</fullName>
    </recommendedName>
</protein>
<feature type="compositionally biased region" description="Basic and acidic residues" evidence="5">
    <location>
        <begin position="565"/>
        <end position="574"/>
    </location>
</feature>
<dbReference type="InterPro" id="IPR002523">
    <property type="entry name" value="MgTranspt_CorA/ZnTranspt_ZntB"/>
</dbReference>
<keyword evidence="3 6" id="KW-1133">Transmembrane helix</keyword>
<reference evidence="7" key="1">
    <citation type="submission" date="2023-02" db="EMBL/GenBank/DDBJ databases">
        <authorList>
            <person name="Palmer J.M."/>
        </authorList>
    </citation>
    <scope>NUCLEOTIDE SEQUENCE</scope>
    <source>
        <strain evidence="7">FW57</strain>
    </source>
</reference>
<sequence>MAPQFPSTCLSDKPHGNRVSDPAVHFNGCLPAAKQRRFYESLAPESQQRIARVNGKILDLRHRLETTHYDSTAGSRLREFNRAMAQWCAATGRPRASSTTSAKFASTSSRAQTPGTPASRAAEDPIDDHIKAPVICFKDGQPCDVVGLPKTFPHQKVTVADLLSEDASRNPIMQPAEDGVVRYFHLPANNMAWIEEVIARYYHDSRPESDGLLHKSRSKMPQSKTEMLLQPGYWQGQRNFDADSEVHARHMRPFCSGISVDPVASEPAPKNMVLFMPYLHWETDRGRVRSAEIVKETSKQNLISISELVDRAKHQFSHTETQDTVAPAWVSQPAAPVLVNVDKKKALGQVFRAAAALLEAMDSHIEEQLTMKYLHAEPPLQPRRTLDQSYYASTTLGQEPTRPFGCSQKLAHPPPICPAGDISSAYDLALIIVDETSRVFFDRTKNHSQPSSSSSRFTAAIRDLTYKQTAAFDQFLIYTHLAGRDYRRQRYGELLKEVKDILDELHIMMRIKEQQQTVMESFVKHIRRALTPLVRSRRPATSQASAAWDLALGASLDGENPYTDESARPHEEQQRQNAKRTLTRADNLLLDLNERISELRALVQKRPTNLSHNLLTLKQQQAGVIEAREAVKQAQLTLKQGQSIMIFTIVTIIFLPLSFCASVFGMNAAELNEGLLPLATELRLMFPVSAGIILASFLFAFSRGVFTNSAVVLVRSAVSFAWNTAVTWVLVRTGLYVVGREMVVKANRLREREGKVTGGMKAEVLRREKNLEKMRAAGHVRALARQRGDAARAGRASHEGEGGAVG</sequence>
<keyword evidence="2 6" id="KW-0812">Transmembrane</keyword>
<proteinExistence type="predicted"/>
<dbReference type="GO" id="GO:0016020">
    <property type="term" value="C:membrane"/>
    <property type="evidence" value="ECO:0007669"/>
    <property type="project" value="UniProtKB-SubCell"/>
</dbReference>
<feature type="compositionally biased region" description="Low complexity" evidence="5">
    <location>
        <begin position="96"/>
        <end position="109"/>
    </location>
</feature>
<evidence type="ECO:0000256" key="3">
    <source>
        <dbReference type="ARBA" id="ARBA00022989"/>
    </source>
</evidence>
<dbReference type="SUPFAM" id="SSF144083">
    <property type="entry name" value="Magnesium transport protein CorA, transmembrane region"/>
    <property type="match status" value="1"/>
</dbReference>
<dbReference type="EMBL" id="JAHCVI010000001">
    <property type="protein sequence ID" value="KAG7294081.1"/>
    <property type="molecule type" value="Genomic_DNA"/>
</dbReference>
<dbReference type="Proteomes" id="UP001197093">
    <property type="component" value="Unassembled WGS sequence"/>
</dbReference>
<dbReference type="PANTHER" id="PTHR47685:SF1">
    <property type="entry name" value="MAGNESIUM TRANSPORT PROTEIN CORA"/>
    <property type="match status" value="1"/>
</dbReference>
<evidence type="ECO:0008006" key="9">
    <source>
        <dbReference type="Google" id="ProtNLM"/>
    </source>
</evidence>
<name>A0AAD4F6V6_9PEZI</name>
<feature type="region of interest" description="Disordered" evidence="5">
    <location>
        <begin position="787"/>
        <end position="806"/>
    </location>
</feature>
<feature type="region of interest" description="Disordered" evidence="5">
    <location>
        <begin position="559"/>
        <end position="579"/>
    </location>
</feature>
<evidence type="ECO:0000256" key="2">
    <source>
        <dbReference type="ARBA" id="ARBA00022692"/>
    </source>
</evidence>
<feature type="region of interest" description="Disordered" evidence="5">
    <location>
        <begin position="91"/>
        <end position="124"/>
    </location>
</feature>
<gene>
    <name evidence="7" type="ORF">NEMBOFW57_004143</name>
</gene>
<dbReference type="Gene3D" id="1.20.58.340">
    <property type="entry name" value="Magnesium transport protein CorA, transmembrane region"/>
    <property type="match status" value="1"/>
</dbReference>
<keyword evidence="4 6" id="KW-0472">Membrane</keyword>
<feature type="transmembrane region" description="Helical" evidence="6">
    <location>
        <begin position="718"/>
        <end position="738"/>
    </location>
</feature>
<organism evidence="7 8">
    <name type="scientific">Staphylotrichum longicolle</name>
    <dbReference type="NCBI Taxonomy" id="669026"/>
    <lineage>
        <taxon>Eukaryota</taxon>
        <taxon>Fungi</taxon>
        <taxon>Dikarya</taxon>
        <taxon>Ascomycota</taxon>
        <taxon>Pezizomycotina</taxon>
        <taxon>Sordariomycetes</taxon>
        <taxon>Sordariomycetidae</taxon>
        <taxon>Sordariales</taxon>
        <taxon>Chaetomiaceae</taxon>
        <taxon>Staphylotrichum</taxon>
    </lineage>
</organism>
<evidence type="ECO:0000256" key="6">
    <source>
        <dbReference type="SAM" id="Phobius"/>
    </source>
</evidence>
<evidence type="ECO:0000313" key="7">
    <source>
        <dbReference type="EMBL" id="KAG7294081.1"/>
    </source>
</evidence>
<comment type="subcellular location">
    <subcellularLocation>
        <location evidence="1">Membrane</location>
        <topology evidence="1">Multi-pass membrane protein</topology>
    </subcellularLocation>
</comment>
<accession>A0AAD4F6V6</accession>
<feature type="transmembrane region" description="Helical" evidence="6">
    <location>
        <begin position="644"/>
        <end position="664"/>
    </location>
</feature>
<dbReference type="Pfam" id="PF01544">
    <property type="entry name" value="CorA"/>
    <property type="match status" value="1"/>
</dbReference>
<evidence type="ECO:0000256" key="1">
    <source>
        <dbReference type="ARBA" id="ARBA00004141"/>
    </source>
</evidence>
<evidence type="ECO:0000313" key="8">
    <source>
        <dbReference type="Proteomes" id="UP001197093"/>
    </source>
</evidence>
<dbReference type="AlphaFoldDB" id="A0AAD4F6V6"/>
<dbReference type="InterPro" id="IPR045863">
    <property type="entry name" value="CorA_TM1_TM2"/>
</dbReference>
<evidence type="ECO:0000256" key="5">
    <source>
        <dbReference type="SAM" id="MobiDB-lite"/>
    </source>
</evidence>
<feature type="transmembrane region" description="Helical" evidence="6">
    <location>
        <begin position="684"/>
        <end position="706"/>
    </location>
</feature>
<keyword evidence="8" id="KW-1185">Reference proteome</keyword>
<comment type="caution">
    <text evidence="7">The sequence shown here is derived from an EMBL/GenBank/DDBJ whole genome shotgun (WGS) entry which is preliminary data.</text>
</comment>
<dbReference type="InterPro" id="IPR050829">
    <property type="entry name" value="CorA_MIT"/>
</dbReference>
<evidence type="ECO:0000256" key="4">
    <source>
        <dbReference type="ARBA" id="ARBA00023136"/>
    </source>
</evidence>